<feature type="compositionally biased region" description="Low complexity" evidence="1">
    <location>
        <begin position="124"/>
        <end position="150"/>
    </location>
</feature>
<evidence type="ECO:0000313" key="3">
    <source>
        <dbReference type="EMBL" id="KAK8100992.1"/>
    </source>
</evidence>
<evidence type="ECO:0000256" key="2">
    <source>
        <dbReference type="SAM" id="Phobius"/>
    </source>
</evidence>
<dbReference type="Proteomes" id="UP001392437">
    <property type="component" value="Unassembled WGS sequence"/>
</dbReference>
<evidence type="ECO:0000256" key="1">
    <source>
        <dbReference type="SAM" id="MobiDB-lite"/>
    </source>
</evidence>
<feature type="compositionally biased region" description="Low complexity" evidence="1">
    <location>
        <begin position="29"/>
        <end position="41"/>
    </location>
</feature>
<feature type="compositionally biased region" description="Low complexity" evidence="1">
    <location>
        <begin position="56"/>
        <end position="73"/>
    </location>
</feature>
<name>A0AAW0QKB8_9PEZI</name>
<keyword evidence="2" id="KW-0812">Transmembrane</keyword>
<feature type="compositionally biased region" description="Gly residues" evidence="1">
    <location>
        <begin position="10"/>
        <end position="28"/>
    </location>
</feature>
<dbReference type="EMBL" id="JAQQWP010000009">
    <property type="protein sequence ID" value="KAK8100992.1"/>
    <property type="molecule type" value="Genomic_DNA"/>
</dbReference>
<dbReference type="AlphaFoldDB" id="A0AAW0QKB8"/>
<comment type="caution">
    <text evidence="3">The sequence shown here is derived from an EMBL/GenBank/DDBJ whole genome shotgun (WGS) entry which is preliminary data.</text>
</comment>
<accession>A0AAW0QKB8</accession>
<evidence type="ECO:0000313" key="4">
    <source>
        <dbReference type="Proteomes" id="UP001392437"/>
    </source>
</evidence>
<keyword evidence="4" id="KW-1185">Reference proteome</keyword>
<feature type="compositionally biased region" description="Low complexity" evidence="1">
    <location>
        <begin position="172"/>
        <end position="183"/>
    </location>
</feature>
<gene>
    <name evidence="3" type="ORF">PG999_011366</name>
</gene>
<protein>
    <submittedName>
        <fullName evidence="3">Uncharacterized protein</fullName>
    </submittedName>
</protein>
<organism evidence="3 4">
    <name type="scientific">Apiospora kogelbergensis</name>
    <dbReference type="NCBI Taxonomy" id="1337665"/>
    <lineage>
        <taxon>Eukaryota</taxon>
        <taxon>Fungi</taxon>
        <taxon>Dikarya</taxon>
        <taxon>Ascomycota</taxon>
        <taxon>Pezizomycotina</taxon>
        <taxon>Sordariomycetes</taxon>
        <taxon>Xylariomycetidae</taxon>
        <taxon>Amphisphaeriales</taxon>
        <taxon>Apiosporaceae</taxon>
        <taxon>Apiospora</taxon>
    </lineage>
</organism>
<keyword evidence="2" id="KW-0472">Membrane</keyword>
<feature type="compositionally biased region" description="Polar residues" evidence="1">
    <location>
        <begin position="162"/>
        <end position="171"/>
    </location>
</feature>
<feature type="transmembrane region" description="Helical" evidence="2">
    <location>
        <begin position="210"/>
        <end position="231"/>
    </location>
</feature>
<sequence>MAGLLNGVGDALGGVGDTVGNLLGGGAGTSAAPASTASETGLPTKGTATASPPPADKTSSPPATTTAPQKTATGLPSGTNAPNVIVNPAKPGEDDDKPAPPATSTTKAPDAPKPTEPTEEKPEPATTAQTSTASPPSAPTTLQTSVLPTTTSPPPLDPVSSMINTPLPETTSLLAAPSSSGVAGPPPTNGLAQAQSGAPPQSGFPMGATIGIAVAGGVGALALIVTSILLCRRYWRRRREGDNEQLKQLDTMYEQGKPTGFETMPGEKERWQRGLEQYHDASLNGANGNFTTGTTSKAYR</sequence>
<feature type="region of interest" description="Disordered" evidence="1">
    <location>
        <begin position="1"/>
        <end position="200"/>
    </location>
</feature>
<proteinExistence type="predicted"/>
<keyword evidence="2" id="KW-1133">Transmembrane helix</keyword>
<reference evidence="3 4" key="1">
    <citation type="submission" date="2023-01" db="EMBL/GenBank/DDBJ databases">
        <title>Analysis of 21 Apiospora genomes using comparative genomics revels a genus with tremendous synthesis potential of carbohydrate active enzymes and secondary metabolites.</title>
        <authorList>
            <person name="Sorensen T."/>
        </authorList>
    </citation>
    <scope>NUCLEOTIDE SEQUENCE [LARGE SCALE GENOMIC DNA]</scope>
    <source>
        <strain evidence="3 4">CBS 117206</strain>
    </source>
</reference>
<feature type="compositionally biased region" description="Polar residues" evidence="1">
    <location>
        <begin position="190"/>
        <end position="199"/>
    </location>
</feature>